<dbReference type="HOGENOM" id="CLU_044867_0_0_1"/>
<name>R1GI28_BOTPV</name>
<dbReference type="AlphaFoldDB" id="R1GI28"/>
<keyword evidence="5" id="KW-0378">Hydrolase</keyword>
<dbReference type="STRING" id="1287680.R1GI28"/>
<dbReference type="EC" id="3.4.19.12" evidence="2"/>
<keyword evidence="3" id="KW-0645">Protease</keyword>
<dbReference type="PANTHER" id="PTHR13367:SF32">
    <property type="entry name" value="DUF6606 DOMAIN-CONTAINING PROTEIN"/>
    <property type="match status" value="1"/>
</dbReference>
<proteinExistence type="predicted"/>
<dbReference type="EMBL" id="KB916568">
    <property type="protein sequence ID" value="EOD45614.1"/>
    <property type="molecule type" value="Genomic_DNA"/>
</dbReference>
<dbReference type="OMA" id="HENHAFF"/>
<comment type="catalytic activity">
    <reaction evidence="1">
        <text>Thiol-dependent hydrolysis of ester, thioester, amide, peptide and isopeptide bonds formed by the C-terminal Gly of ubiquitin (a 76-residue protein attached to proteins as an intracellular targeting signal).</text>
        <dbReference type="EC" id="3.4.19.12"/>
    </reaction>
</comment>
<evidence type="ECO:0000313" key="8">
    <source>
        <dbReference type="EMBL" id="EOD45614.1"/>
    </source>
</evidence>
<evidence type="ECO:0000313" key="9">
    <source>
        <dbReference type="Proteomes" id="UP000013521"/>
    </source>
</evidence>
<evidence type="ECO:0000256" key="5">
    <source>
        <dbReference type="ARBA" id="ARBA00022801"/>
    </source>
</evidence>
<organism evidence="8 9">
    <name type="scientific">Botryosphaeria parva (strain UCR-NP2)</name>
    <name type="common">Grapevine canker fungus</name>
    <name type="synonym">Neofusicoccum parvum</name>
    <dbReference type="NCBI Taxonomy" id="1287680"/>
    <lineage>
        <taxon>Eukaryota</taxon>
        <taxon>Fungi</taxon>
        <taxon>Dikarya</taxon>
        <taxon>Ascomycota</taxon>
        <taxon>Pezizomycotina</taxon>
        <taxon>Dothideomycetes</taxon>
        <taxon>Dothideomycetes incertae sedis</taxon>
        <taxon>Botryosphaeriales</taxon>
        <taxon>Botryosphaeriaceae</taxon>
        <taxon>Neofusicoccum</taxon>
    </lineage>
</organism>
<dbReference type="Proteomes" id="UP000013521">
    <property type="component" value="Unassembled WGS sequence"/>
</dbReference>
<protein>
    <recommendedName>
        <fullName evidence="2">ubiquitinyl hydrolase 1</fullName>
        <ecNumber evidence="2">3.4.19.12</ecNumber>
    </recommendedName>
</protein>
<dbReference type="eggNOG" id="ENOG502QUFK">
    <property type="taxonomic scope" value="Eukaryota"/>
</dbReference>
<evidence type="ECO:0000256" key="6">
    <source>
        <dbReference type="ARBA" id="ARBA00022807"/>
    </source>
</evidence>
<keyword evidence="4" id="KW-0833">Ubl conjugation pathway</keyword>
<evidence type="ECO:0000256" key="1">
    <source>
        <dbReference type="ARBA" id="ARBA00000707"/>
    </source>
</evidence>
<gene>
    <name evidence="8" type="ORF">UCRNP2_7665</name>
</gene>
<dbReference type="GO" id="GO:0006508">
    <property type="term" value="P:proteolysis"/>
    <property type="evidence" value="ECO:0007669"/>
    <property type="project" value="UniProtKB-KW"/>
</dbReference>
<evidence type="ECO:0000256" key="3">
    <source>
        <dbReference type="ARBA" id="ARBA00022670"/>
    </source>
</evidence>
<feature type="region of interest" description="Disordered" evidence="7">
    <location>
        <begin position="526"/>
        <end position="552"/>
    </location>
</feature>
<reference evidence="9" key="1">
    <citation type="journal article" date="2013" name="Genome Announc.">
        <title>Draft genome sequence of Neofusicoccum parvum isolate UCR-NP2, a fungal vascular pathogen associated with grapevine cankers.</title>
        <authorList>
            <person name="Blanco-Ulate B."/>
            <person name="Rolshausen P."/>
            <person name="Cantu D."/>
        </authorList>
    </citation>
    <scope>NUCLEOTIDE SEQUENCE [LARGE SCALE GENOMIC DNA]</scope>
    <source>
        <strain evidence="9">UCR-NP2</strain>
    </source>
</reference>
<dbReference type="KEGG" id="npa:UCRNP2_7665"/>
<dbReference type="InterPro" id="IPR051346">
    <property type="entry name" value="OTU_Deubiquitinase"/>
</dbReference>
<evidence type="ECO:0000256" key="4">
    <source>
        <dbReference type="ARBA" id="ARBA00022786"/>
    </source>
</evidence>
<keyword evidence="6" id="KW-0788">Thiol protease</keyword>
<dbReference type="OrthoDB" id="3182339at2759"/>
<accession>R1GI28</accession>
<evidence type="ECO:0000256" key="7">
    <source>
        <dbReference type="SAM" id="MobiDB-lite"/>
    </source>
</evidence>
<evidence type="ECO:0000256" key="2">
    <source>
        <dbReference type="ARBA" id="ARBA00012759"/>
    </source>
</evidence>
<dbReference type="GO" id="GO:0004843">
    <property type="term" value="F:cysteine-type deubiquitinase activity"/>
    <property type="evidence" value="ECO:0007669"/>
    <property type="project" value="UniProtKB-EC"/>
</dbReference>
<sequence length="552" mass="61739">MPLYAKGALTLGLGQSKDHTVQAAMRLRQLATTQSVVFFSTPEVHQSILDQRNLRPGSSLDSYDVVCWLLEQTCNGIEQLQPLYYSQGADFCRRSQAMFDNPNFLADVDQRDACLKELRQTEHQTLEQLYKPRTKTKLNKTPNTFSPHIAAFMKDLNRRRKGFQDHGNAVHGSALQEVEQEREVAQEVESVREVQKPVYFAPHKFGGLHKDIIAFAKTGRLAAGSAGYEHIFVTLRRTALGLKYRINGDMINSRLFVSKEFSRTVVLPRANDNFLRQVNWILWSTETNTAIVVVPEEAEVLIPLVRKAKIPVTYLLTYAAPVTRKMLHFNDLTYYSIPTAPRDWKAPDWMKIELGLLAGRLYFEFDELSGMAKYLGLREDDAVDSDDAVDLPSHADAELLDDGDVPEQTGDFVKHNGTAETTAPAGFTAKPLTFLQEWLAVRRKGQDFTHTPMGYVCQGKPLNAKHPFFAKVVEEPAMPAVLGPQRGAGAAVNGGVGVVDEEDEDDDYDGVDEEDLWYDAMEDTEVVGFDEGDESVGEDDEGGEEVEEDVVG</sequence>
<dbReference type="PANTHER" id="PTHR13367">
    <property type="entry name" value="UBIQUITIN THIOESTERASE"/>
    <property type="match status" value="1"/>
</dbReference>